<evidence type="ECO:0000256" key="1">
    <source>
        <dbReference type="SAM" id="MobiDB-lite"/>
    </source>
</evidence>
<evidence type="ECO:0000256" key="2">
    <source>
        <dbReference type="SAM" id="Phobius"/>
    </source>
</evidence>
<sequence>MAAGAEAACALRMRAAYWSVLIVMLAFGLLRLVILGNPLEGIALLVVGIPGGLTLLGMWAPTMRVWHVGGCMCWTAYCVFHVYKLARDPVSLDWLVYVGTGACTLFALAATAALAAGPALAAWRGRKGNNAGPLLPQHANAEALAADDFQSEAPSEPLVWPPPAHPLNSHVLPDGSSHTAAEQFANSERSAPQAAVWPPPGYTGN</sequence>
<keyword evidence="4" id="KW-1185">Reference proteome</keyword>
<evidence type="ECO:0000313" key="3">
    <source>
        <dbReference type="EMBL" id="KAG8464127.1"/>
    </source>
</evidence>
<keyword evidence="2" id="KW-0472">Membrane</keyword>
<keyword evidence="2" id="KW-0812">Transmembrane</keyword>
<protein>
    <submittedName>
        <fullName evidence="3">Uncharacterized protein</fullName>
    </submittedName>
</protein>
<evidence type="ECO:0000313" key="4">
    <source>
        <dbReference type="Proteomes" id="UP000751190"/>
    </source>
</evidence>
<dbReference type="AlphaFoldDB" id="A0A8J5XHL2"/>
<feature type="region of interest" description="Disordered" evidence="1">
    <location>
        <begin position="153"/>
        <end position="205"/>
    </location>
</feature>
<keyword evidence="2" id="KW-1133">Transmembrane helix</keyword>
<gene>
    <name evidence="3" type="ORF">KFE25_000295</name>
</gene>
<name>A0A8J5XHL2_DIALT</name>
<comment type="caution">
    <text evidence="3">The sequence shown here is derived from an EMBL/GenBank/DDBJ whole genome shotgun (WGS) entry which is preliminary data.</text>
</comment>
<accession>A0A8J5XHL2</accession>
<feature type="compositionally biased region" description="Polar residues" evidence="1">
    <location>
        <begin position="176"/>
        <end position="190"/>
    </location>
</feature>
<feature type="transmembrane region" description="Helical" evidence="2">
    <location>
        <begin position="65"/>
        <end position="83"/>
    </location>
</feature>
<organism evidence="3 4">
    <name type="scientific">Diacronema lutheri</name>
    <name type="common">Unicellular marine alga</name>
    <name type="synonym">Monochrysis lutheri</name>
    <dbReference type="NCBI Taxonomy" id="2081491"/>
    <lineage>
        <taxon>Eukaryota</taxon>
        <taxon>Haptista</taxon>
        <taxon>Haptophyta</taxon>
        <taxon>Pavlovophyceae</taxon>
        <taxon>Pavlovales</taxon>
        <taxon>Pavlovaceae</taxon>
        <taxon>Diacronema</taxon>
    </lineage>
</organism>
<dbReference type="Proteomes" id="UP000751190">
    <property type="component" value="Unassembled WGS sequence"/>
</dbReference>
<reference evidence="3" key="1">
    <citation type="submission" date="2021-05" db="EMBL/GenBank/DDBJ databases">
        <title>The genome of the haptophyte Pavlova lutheri (Diacronema luteri, Pavlovales) - a model for lipid biosynthesis in eukaryotic algae.</title>
        <authorList>
            <person name="Hulatt C.J."/>
            <person name="Posewitz M.C."/>
        </authorList>
    </citation>
    <scope>NUCLEOTIDE SEQUENCE</scope>
    <source>
        <strain evidence="3">NIVA-4/92</strain>
    </source>
</reference>
<proteinExistence type="predicted"/>
<feature type="transmembrane region" description="Helical" evidence="2">
    <location>
        <begin position="95"/>
        <end position="117"/>
    </location>
</feature>
<feature type="transmembrane region" description="Helical" evidence="2">
    <location>
        <begin position="41"/>
        <end position="58"/>
    </location>
</feature>
<feature type="transmembrane region" description="Helical" evidence="2">
    <location>
        <begin position="15"/>
        <end position="35"/>
    </location>
</feature>
<dbReference type="EMBL" id="JAGTXO010000014">
    <property type="protein sequence ID" value="KAG8464127.1"/>
    <property type="molecule type" value="Genomic_DNA"/>
</dbReference>